<name>A0AAE0I7Z6_9PEZI</name>
<dbReference type="EMBL" id="JAUEPO010000006">
    <property type="protein sequence ID" value="KAK3320197.1"/>
    <property type="molecule type" value="Genomic_DNA"/>
</dbReference>
<keyword evidence="3" id="KW-1185">Reference proteome</keyword>
<proteinExistence type="predicted"/>
<comment type="caution">
    <text evidence="2">The sequence shown here is derived from an EMBL/GenBank/DDBJ whole genome shotgun (WGS) entry which is preliminary data.</text>
</comment>
<protein>
    <recommendedName>
        <fullName evidence="4">Secreted protein</fullName>
    </recommendedName>
</protein>
<feature type="chain" id="PRO_5042145191" description="Secreted protein" evidence="1">
    <location>
        <begin position="24"/>
        <end position="176"/>
    </location>
</feature>
<feature type="signal peptide" evidence="1">
    <location>
        <begin position="1"/>
        <end position="23"/>
    </location>
</feature>
<sequence length="176" mass="18397">MIVPRIITAAAAAVLCLVGLASGAHPPYTGHGHGGAPYTGHGDGVALFSEANFQGQLCTVSAKDLADGTCVTIPQEVRATSFKKSGSPCCILYRSACSVVDQVPGGKFLNQRIFANELANLTMFGWSGIVRGVVCPPKNICDGLRADKDIAPESDDQLKRFWADILTIPGRAALGP</sequence>
<reference evidence="2" key="2">
    <citation type="submission" date="2023-06" db="EMBL/GenBank/DDBJ databases">
        <authorList>
            <consortium name="Lawrence Berkeley National Laboratory"/>
            <person name="Haridas S."/>
            <person name="Hensen N."/>
            <person name="Bonometti L."/>
            <person name="Westerberg I."/>
            <person name="Brannstrom I.O."/>
            <person name="Guillou S."/>
            <person name="Cros-Aarteil S."/>
            <person name="Calhoun S."/>
            <person name="Kuo A."/>
            <person name="Mondo S."/>
            <person name="Pangilinan J."/>
            <person name="Riley R."/>
            <person name="Labutti K."/>
            <person name="Andreopoulos B."/>
            <person name="Lipzen A."/>
            <person name="Chen C."/>
            <person name="Yanf M."/>
            <person name="Daum C."/>
            <person name="Ng V."/>
            <person name="Clum A."/>
            <person name="Steindorff A."/>
            <person name="Ohm R."/>
            <person name="Martin F."/>
            <person name="Silar P."/>
            <person name="Natvig D."/>
            <person name="Lalanne C."/>
            <person name="Gautier V."/>
            <person name="Ament-Velasquez S.L."/>
            <person name="Kruys A."/>
            <person name="Hutchinson M.I."/>
            <person name="Powell A.J."/>
            <person name="Barry K."/>
            <person name="Miller A.N."/>
            <person name="Grigoriev I.V."/>
            <person name="Debuchy R."/>
            <person name="Gladieux P."/>
            <person name="Thoren M.H."/>
            <person name="Johannesson H."/>
        </authorList>
    </citation>
    <scope>NUCLEOTIDE SEQUENCE</scope>
    <source>
        <strain evidence="2">SMH4131-1</strain>
    </source>
</reference>
<dbReference type="AlphaFoldDB" id="A0AAE0I7Z6"/>
<evidence type="ECO:0000313" key="3">
    <source>
        <dbReference type="Proteomes" id="UP001286456"/>
    </source>
</evidence>
<evidence type="ECO:0008006" key="4">
    <source>
        <dbReference type="Google" id="ProtNLM"/>
    </source>
</evidence>
<dbReference type="Proteomes" id="UP001286456">
    <property type="component" value="Unassembled WGS sequence"/>
</dbReference>
<evidence type="ECO:0000256" key="1">
    <source>
        <dbReference type="SAM" id="SignalP"/>
    </source>
</evidence>
<keyword evidence="1" id="KW-0732">Signal</keyword>
<reference evidence="2" key="1">
    <citation type="journal article" date="2023" name="Mol. Phylogenet. Evol.">
        <title>Genome-scale phylogeny and comparative genomics of the fungal order Sordariales.</title>
        <authorList>
            <person name="Hensen N."/>
            <person name="Bonometti L."/>
            <person name="Westerberg I."/>
            <person name="Brannstrom I.O."/>
            <person name="Guillou S."/>
            <person name="Cros-Aarteil S."/>
            <person name="Calhoun S."/>
            <person name="Haridas S."/>
            <person name="Kuo A."/>
            <person name="Mondo S."/>
            <person name="Pangilinan J."/>
            <person name="Riley R."/>
            <person name="LaButti K."/>
            <person name="Andreopoulos B."/>
            <person name="Lipzen A."/>
            <person name="Chen C."/>
            <person name="Yan M."/>
            <person name="Daum C."/>
            <person name="Ng V."/>
            <person name="Clum A."/>
            <person name="Steindorff A."/>
            <person name="Ohm R.A."/>
            <person name="Martin F."/>
            <person name="Silar P."/>
            <person name="Natvig D.O."/>
            <person name="Lalanne C."/>
            <person name="Gautier V."/>
            <person name="Ament-Velasquez S.L."/>
            <person name="Kruys A."/>
            <person name="Hutchinson M.I."/>
            <person name="Powell A.J."/>
            <person name="Barry K."/>
            <person name="Miller A.N."/>
            <person name="Grigoriev I.V."/>
            <person name="Debuchy R."/>
            <person name="Gladieux P."/>
            <person name="Hiltunen Thoren M."/>
            <person name="Johannesson H."/>
        </authorList>
    </citation>
    <scope>NUCLEOTIDE SEQUENCE</scope>
    <source>
        <strain evidence="2">SMH4131-1</strain>
    </source>
</reference>
<organism evidence="2 3">
    <name type="scientific">Cercophora scortea</name>
    <dbReference type="NCBI Taxonomy" id="314031"/>
    <lineage>
        <taxon>Eukaryota</taxon>
        <taxon>Fungi</taxon>
        <taxon>Dikarya</taxon>
        <taxon>Ascomycota</taxon>
        <taxon>Pezizomycotina</taxon>
        <taxon>Sordariomycetes</taxon>
        <taxon>Sordariomycetidae</taxon>
        <taxon>Sordariales</taxon>
        <taxon>Lasiosphaeriaceae</taxon>
        <taxon>Cercophora</taxon>
    </lineage>
</organism>
<evidence type="ECO:0000313" key="2">
    <source>
        <dbReference type="EMBL" id="KAK3320197.1"/>
    </source>
</evidence>
<accession>A0AAE0I7Z6</accession>
<gene>
    <name evidence="2" type="ORF">B0T19DRAFT_404715</name>
</gene>